<evidence type="ECO:0000256" key="2">
    <source>
        <dbReference type="ARBA" id="ARBA00023015"/>
    </source>
</evidence>
<dbReference type="PRINTS" id="PR00039">
    <property type="entry name" value="HTHLYSR"/>
</dbReference>
<accession>A0A931MYC1</accession>
<comment type="similarity">
    <text evidence="1">Belongs to the LysR transcriptional regulatory family.</text>
</comment>
<dbReference type="Pfam" id="PF00126">
    <property type="entry name" value="HTH_1"/>
    <property type="match status" value="1"/>
</dbReference>
<evidence type="ECO:0000313" key="7">
    <source>
        <dbReference type="Proteomes" id="UP000631694"/>
    </source>
</evidence>
<dbReference type="PANTHER" id="PTHR30419">
    <property type="entry name" value="HTH-TYPE TRANSCRIPTIONAL REGULATOR YBHD"/>
    <property type="match status" value="1"/>
</dbReference>
<dbReference type="FunFam" id="1.10.10.10:FF:000001">
    <property type="entry name" value="LysR family transcriptional regulator"/>
    <property type="match status" value="1"/>
</dbReference>
<keyword evidence="7" id="KW-1185">Reference proteome</keyword>
<dbReference type="Proteomes" id="UP000631694">
    <property type="component" value="Unassembled WGS sequence"/>
</dbReference>
<evidence type="ECO:0000313" key="6">
    <source>
        <dbReference type="EMBL" id="MBH0236561.1"/>
    </source>
</evidence>
<dbReference type="AlphaFoldDB" id="A0A931MYC1"/>
<dbReference type="GO" id="GO:0003677">
    <property type="term" value="F:DNA binding"/>
    <property type="evidence" value="ECO:0007669"/>
    <property type="project" value="UniProtKB-KW"/>
</dbReference>
<dbReference type="GO" id="GO:0005829">
    <property type="term" value="C:cytosol"/>
    <property type="evidence" value="ECO:0007669"/>
    <property type="project" value="TreeGrafter"/>
</dbReference>
<organism evidence="6 7">
    <name type="scientific">Methylobrevis albus</name>
    <dbReference type="NCBI Taxonomy" id="2793297"/>
    <lineage>
        <taxon>Bacteria</taxon>
        <taxon>Pseudomonadati</taxon>
        <taxon>Pseudomonadota</taxon>
        <taxon>Alphaproteobacteria</taxon>
        <taxon>Hyphomicrobiales</taxon>
        <taxon>Pleomorphomonadaceae</taxon>
        <taxon>Methylobrevis</taxon>
    </lineage>
</organism>
<evidence type="ECO:0000256" key="1">
    <source>
        <dbReference type="ARBA" id="ARBA00009437"/>
    </source>
</evidence>
<dbReference type="Pfam" id="PF03466">
    <property type="entry name" value="LysR_substrate"/>
    <property type="match status" value="1"/>
</dbReference>
<dbReference type="GO" id="GO:0003700">
    <property type="term" value="F:DNA-binding transcription factor activity"/>
    <property type="evidence" value="ECO:0007669"/>
    <property type="project" value="InterPro"/>
</dbReference>
<dbReference type="InterPro" id="IPR036388">
    <property type="entry name" value="WH-like_DNA-bd_sf"/>
</dbReference>
<dbReference type="InterPro" id="IPR050950">
    <property type="entry name" value="HTH-type_LysR_regulators"/>
</dbReference>
<dbReference type="Gene3D" id="1.10.10.10">
    <property type="entry name" value="Winged helix-like DNA-binding domain superfamily/Winged helix DNA-binding domain"/>
    <property type="match status" value="1"/>
</dbReference>
<gene>
    <name evidence="6" type="ORF">I5731_01880</name>
</gene>
<reference evidence="6" key="1">
    <citation type="submission" date="2020-12" db="EMBL/GenBank/DDBJ databases">
        <title>Methylobrevis albus sp. nov., isolated from fresh water lack sediment.</title>
        <authorList>
            <person name="Zou Q."/>
        </authorList>
    </citation>
    <scope>NUCLEOTIDE SEQUENCE</scope>
    <source>
        <strain evidence="6">L22</strain>
    </source>
</reference>
<evidence type="ECO:0000259" key="5">
    <source>
        <dbReference type="PROSITE" id="PS50931"/>
    </source>
</evidence>
<dbReference type="RefSeq" id="WP_197309664.1">
    <property type="nucleotide sequence ID" value="NZ_JADZLT010000039.1"/>
</dbReference>
<keyword evidence="3" id="KW-0238">DNA-binding</keyword>
<sequence>MTDRSRQLFGPSLRYFAAVARYGSFRGAARELNIASSAVNRQILALEEAMGVTLFDRVGRSIRLSAPGEILLRHVSDTLRDFETVVADIDALRGVKLGRVRISTVESVGEAILPGIMARFAAAYPGIDLVVTVTGSEEAERLVLAGQADLGLTFNPRERASLDTGFRRNIRIGAVVAPEHPLAQLRQVTLADCLRHPLALPAKGLSLRAALDATAAMRAGGFRVALEANTLGLMKAAARSGGVVAFQTRVGLEADLAAGTLVFRPLADADLPIDQFAVISRGDTTLKLAPATFHAFAVRELAEAMRGDDADPASIRP</sequence>
<dbReference type="InterPro" id="IPR036390">
    <property type="entry name" value="WH_DNA-bd_sf"/>
</dbReference>
<keyword evidence="2" id="KW-0805">Transcription regulation</keyword>
<dbReference type="SUPFAM" id="SSF46785">
    <property type="entry name" value="Winged helix' DNA-binding domain"/>
    <property type="match status" value="1"/>
</dbReference>
<dbReference type="InterPro" id="IPR000847">
    <property type="entry name" value="LysR_HTH_N"/>
</dbReference>
<dbReference type="SUPFAM" id="SSF53850">
    <property type="entry name" value="Periplasmic binding protein-like II"/>
    <property type="match status" value="1"/>
</dbReference>
<name>A0A931MYC1_9HYPH</name>
<dbReference type="InterPro" id="IPR005119">
    <property type="entry name" value="LysR_subst-bd"/>
</dbReference>
<dbReference type="EMBL" id="JADZLT010000039">
    <property type="protein sequence ID" value="MBH0236561.1"/>
    <property type="molecule type" value="Genomic_DNA"/>
</dbReference>
<keyword evidence="4" id="KW-0804">Transcription</keyword>
<evidence type="ECO:0000256" key="4">
    <source>
        <dbReference type="ARBA" id="ARBA00023163"/>
    </source>
</evidence>
<evidence type="ECO:0000256" key="3">
    <source>
        <dbReference type="ARBA" id="ARBA00023125"/>
    </source>
</evidence>
<feature type="domain" description="HTH lysR-type" evidence="5">
    <location>
        <begin position="13"/>
        <end position="65"/>
    </location>
</feature>
<comment type="caution">
    <text evidence="6">The sequence shown here is derived from an EMBL/GenBank/DDBJ whole genome shotgun (WGS) entry which is preliminary data.</text>
</comment>
<dbReference type="Gene3D" id="3.40.190.290">
    <property type="match status" value="1"/>
</dbReference>
<dbReference type="PANTHER" id="PTHR30419:SF2">
    <property type="entry name" value="LYSR FAMILY TRANSCRIPTIONAL REGULATOR"/>
    <property type="match status" value="1"/>
</dbReference>
<dbReference type="PROSITE" id="PS50931">
    <property type="entry name" value="HTH_LYSR"/>
    <property type="match status" value="1"/>
</dbReference>
<proteinExistence type="inferred from homology"/>
<protein>
    <submittedName>
        <fullName evidence="6">LysR family transcriptional regulator</fullName>
    </submittedName>
</protein>